<dbReference type="Gene3D" id="1.10.1740.10">
    <property type="match status" value="1"/>
</dbReference>
<comment type="similarity">
    <text evidence="1">Belongs to the sigma-70 factor family. ECF subfamily.</text>
</comment>
<keyword evidence="2" id="KW-0805">Transcription regulation</keyword>
<keyword evidence="8" id="KW-1185">Reference proteome</keyword>
<evidence type="ECO:0000256" key="4">
    <source>
        <dbReference type="ARBA" id="ARBA00023163"/>
    </source>
</evidence>
<dbReference type="InterPro" id="IPR039425">
    <property type="entry name" value="RNA_pol_sigma-70-like"/>
</dbReference>
<dbReference type="Pfam" id="PF04542">
    <property type="entry name" value="Sigma70_r2"/>
    <property type="match status" value="1"/>
</dbReference>
<evidence type="ECO:0000256" key="3">
    <source>
        <dbReference type="ARBA" id="ARBA00023082"/>
    </source>
</evidence>
<keyword evidence="4" id="KW-0804">Transcription</keyword>
<dbReference type="PANTHER" id="PTHR43133:SF46">
    <property type="entry name" value="RNA POLYMERASE SIGMA-70 FACTOR ECF SUBFAMILY"/>
    <property type="match status" value="1"/>
</dbReference>
<comment type="caution">
    <text evidence="7">The sequence shown here is derived from an EMBL/GenBank/DDBJ whole genome shotgun (WGS) entry which is preliminary data.</text>
</comment>
<evidence type="ECO:0000313" key="7">
    <source>
        <dbReference type="EMBL" id="MFB9898275.1"/>
    </source>
</evidence>
<evidence type="ECO:0000259" key="5">
    <source>
        <dbReference type="Pfam" id="PF04542"/>
    </source>
</evidence>
<evidence type="ECO:0000313" key="8">
    <source>
        <dbReference type="Proteomes" id="UP001589688"/>
    </source>
</evidence>
<evidence type="ECO:0000259" key="6">
    <source>
        <dbReference type="Pfam" id="PF08281"/>
    </source>
</evidence>
<dbReference type="InterPro" id="IPR014284">
    <property type="entry name" value="RNA_pol_sigma-70_dom"/>
</dbReference>
<dbReference type="Proteomes" id="UP001589688">
    <property type="component" value="Unassembled WGS sequence"/>
</dbReference>
<organism evidence="7 8">
    <name type="scientific">Hallella seregens ATCC 51272</name>
    <dbReference type="NCBI Taxonomy" id="1336250"/>
    <lineage>
        <taxon>Bacteria</taxon>
        <taxon>Pseudomonadati</taxon>
        <taxon>Bacteroidota</taxon>
        <taxon>Bacteroidia</taxon>
        <taxon>Bacteroidales</taxon>
        <taxon>Prevotellaceae</taxon>
        <taxon>Hallella</taxon>
    </lineage>
</organism>
<evidence type="ECO:0000256" key="1">
    <source>
        <dbReference type="ARBA" id="ARBA00010641"/>
    </source>
</evidence>
<proteinExistence type="inferred from homology"/>
<dbReference type="PANTHER" id="PTHR43133">
    <property type="entry name" value="RNA POLYMERASE ECF-TYPE SIGMA FACTO"/>
    <property type="match status" value="1"/>
</dbReference>
<dbReference type="Pfam" id="PF08281">
    <property type="entry name" value="Sigma70_r4_2"/>
    <property type="match status" value="1"/>
</dbReference>
<dbReference type="InterPro" id="IPR013324">
    <property type="entry name" value="RNA_pol_sigma_r3/r4-like"/>
</dbReference>
<feature type="domain" description="RNA polymerase sigma-70 region 2" evidence="5">
    <location>
        <begin position="20"/>
        <end position="81"/>
    </location>
</feature>
<protein>
    <submittedName>
        <fullName evidence="7">Sigma-70 family RNA polymerase sigma factor</fullName>
    </submittedName>
</protein>
<sequence>MTHTPQAHSAESRTTATERLFRAHYGRLFRLAVALLHDEEEARDVVGEVFARMLDGRDSCCTLPYLLVSTRNRCLDLISHKRVGDRLRRLLTAETAPDLSPTDIIDARYNELLRQVDTLLSPKTRKVFRLRCDEQCSYKAIAARLNISEAAVYKHLRQAVTQLKAHFNPDRYER</sequence>
<dbReference type="InterPro" id="IPR036388">
    <property type="entry name" value="WH-like_DNA-bd_sf"/>
</dbReference>
<keyword evidence="3" id="KW-0731">Sigma factor</keyword>
<dbReference type="InterPro" id="IPR007627">
    <property type="entry name" value="RNA_pol_sigma70_r2"/>
</dbReference>
<reference evidence="7 8" key="1">
    <citation type="submission" date="2024-09" db="EMBL/GenBank/DDBJ databases">
        <authorList>
            <person name="Sun Q."/>
            <person name="Mori K."/>
        </authorList>
    </citation>
    <scope>NUCLEOTIDE SEQUENCE [LARGE SCALE GENOMIC DNA]</scope>
    <source>
        <strain evidence="7 8">ATCC 51272</strain>
    </source>
</reference>
<dbReference type="RefSeq" id="WP_005845421.1">
    <property type="nucleotide sequence ID" value="NZ_JBHLZF010000002.1"/>
</dbReference>
<accession>A0ABV5ZLN5</accession>
<gene>
    <name evidence="7" type="ORF">ACFFK8_10860</name>
</gene>
<dbReference type="NCBIfam" id="TIGR02937">
    <property type="entry name" value="sigma70-ECF"/>
    <property type="match status" value="1"/>
</dbReference>
<dbReference type="Gene3D" id="1.10.10.10">
    <property type="entry name" value="Winged helix-like DNA-binding domain superfamily/Winged helix DNA-binding domain"/>
    <property type="match status" value="1"/>
</dbReference>
<dbReference type="SUPFAM" id="SSF88946">
    <property type="entry name" value="Sigma2 domain of RNA polymerase sigma factors"/>
    <property type="match status" value="1"/>
</dbReference>
<dbReference type="InterPro" id="IPR013325">
    <property type="entry name" value="RNA_pol_sigma_r2"/>
</dbReference>
<feature type="domain" description="RNA polymerase sigma factor 70 region 4 type 2" evidence="6">
    <location>
        <begin position="120"/>
        <end position="163"/>
    </location>
</feature>
<dbReference type="InterPro" id="IPR013249">
    <property type="entry name" value="RNA_pol_sigma70_r4_t2"/>
</dbReference>
<dbReference type="SUPFAM" id="SSF88659">
    <property type="entry name" value="Sigma3 and sigma4 domains of RNA polymerase sigma factors"/>
    <property type="match status" value="1"/>
</dbReference>
<name>A0ABV5ZLN5_9BACT</name>
<dbReference type="EMBL" id="JBHLZF010000002">
    <property type="protein sequence ID" value="MFB9898275.1"/>
    <property type="molecule type" value="Genomic_DNA"/>
</dbReference>
<evidence type="ECO:0000256" key="2">
    <source>
        <dbReference type="ARBA" id="ARBA00023015"/>
    </source>
</evidence>